<evidence type="ECO:0000313" key="6">
    <source>
        <dbReference type="EMBL" id="GMI31687.1"/>
    </source>
</evidence>
<comment type="caution">
    <text evidence="6">The sequence shown here is derived from an EMBL/GenBank/DDBJ whole genome shotgun (WGS) entry which is preliminary data.</text>
</comment>
<reference evidence="6 7" key="1">
    <citation type="journal article" date="2023" name="Commun. Biol.">
        <title>Genome analysis of Parmales, the sister group of diatoms, reveals the evolutionary specialization of diatoms from phago-mixotrophs to photoautotrophs.</title>
        <authorList>
            <person name="Ban H."/>
            <person name="Sato S."/>
            <person name="Yoshikawa S."/>
            <person name="Yamada K."/>
            <person name="Nakamura Y."/>
            <person name="Ichinomiya M."/>
            <person name="Sato N."/>
            <person name="Blanc-Mathieu R."/>
            <person name="Endo H."/>
            <person name="Kuwata A."/>
            <person name="Ogata H."/>
        </authorList>
    </citation>
    <scope>NUCLEOTIDE SEQUENCE [LARGE SCALE GENOMIC DNA]</scope>
</reference>
<dbReference type="InterPro" id="IPR029018">
    <property type="entry name" value="Hex-like_dom2"/>
</dbReference>
<dbReference type="Proteomes" id="UP001165060">
    <property type="component" value="Unassembled WGS sequence"/>
</dbReference>
<evidence type="ECO:0000256" key="1">
    <source>
        <dbReference type="ARBA" id="ARBA00022801"/>
    </source>
</evidence>
<dbReference type="Pfam" id="PF12971">
    <property type="entry name" value="NAGLU_N"/>
    <property type="match status" value="1"/>
</dbReference>
<evidence type="ECO:0000313" key="7">
    <source>
        <dbReference type="Proteomes" id="UP001165060"/>
    </source>
</evidence>
<evidence type="ECO:0008006" key="8">
    <source>
        <dbReference type="Google" id="ProtNLM"/>
    </source>
</evidence>
<keyword evidence="2" id="KW-0732">Signal</keyword>
<feature type="domain" description="Alpha-N-acetylglucosaminidase C-terminal" evidence="5">
    <location>
        <begin position="469"/>
        <end position="729"/>
    </location>
</feature>
<dbReference type="Gene3D" id="3.30.379.10">
    <property type="entry name" value="Chitobiase/beta-hexosaminidase domain 2-like"/>
    <property type="match status" value="1"/>
</dbReference>
<evidence type="ECO:0000259" key="5">
    <source>
        <dbReference type="Pfam" id="PF12972"/>
    </source>
</evidence>
<sequence>MRRSLLLLLPLLGASASPLGDPAAPAREALTGLLGTELASSFSLSLSAPAAAASFGYSAKNGAVSVVGSTNGALVAGAHDYLKSAQSASLSWEATGSHSLPRLLDVADLPPVSKTSPYRHVYGFNVCTYGYSGMWWWGWDRWSRELDLMAANGVTTPLLVLGQEYIWTQVWTRFNLTSSEIDDWNAGPAYAAWFYMGNLKSWAGPVSGAYQERTRALQRQILAKARALGMTPVLPSFSGFVPDAYVAHNPGADVRQTGGGWGGDFGPVSYVDPTSPDFAAISATFVSLYCEEFGCNEDAPNYYAADLYNELSPPTNDTAYLASASAGVFSALQAADPRAVWVTQGWMFHIDQGFWQPEQVKAFVTGPPRGSLVVIDLFAENNPIWADTDSFYDTPFIFSTIFNFGGRSGIYGRLDAITTGITSSLTADNTMVGLGAAPEAIETNPLDYDLLFDHVFNAGPHDVPSYALAYSGRRYKTSSGDAAAHLAAAWGALLPAYAAPDSQEGGSGSVFALRPVFNGTQLGCCALLNMYYDPQIMVDALGSFLQAGDADPSLRDQASYRFEVVNVAVQAVSNEALRLYALMNEGDGTSGVAENKDYFLRLLDQADLLLQDQPERMLGFWIENARLAGSDGEEADSMEHNARLIVTMWGDPGSSLNEYAWRMWAGMLSTFYRPRWEKFFDAVEGGLDQAAFTEQIKDWEEQWTKLTVDDVRLSSEPSGGGLEAAEQVFELLAGVTGR</sequence>
<dbReference type="Pfam" id="PF05089">
    <property type="entry name" value="NAGLU"/>
    <property type="match status" value="1"/>
</dbReference>
<dbReference type="PANTHER" id="PTHR12872:SF1">
    <property type="entry name" value="ALPHA-N-ACETYLGLUCOSAMINIDASE"/>
    <property type="match status" value="1"/>
</dbReference>
<evidence type="ECO:0000259" key="3">
    <source>
        <dbReference type="Pfam" id="PF05089"/>
    </source>
</evidence>
<dbReference type="PANTHER" id="PTHR12872">
    <property type="entry name" value="ALPHA-N-ACETYLGLUCOSAMINIDASE"/>
    <property type="match status" value="1"/>
</dbReference>
<dbReference type="EMBL" id="BRYB01000520">
    <property type="protein sequence ID" value="GMI31687.1"/>
    <property type="molecule type" value="Genomic_DNA"/>
</dbReference>
<dbReference type="Gene3D" id="1.20.120.670">
    <property type="entry name" value="N-acetyl-b-d-glucoasminidase"/>
    <property type="match status" value="1"/>
</dbReference>
<protein>
    <recommendedName>
        <fullName evidence="8">Alpha-N-acetylglucosaminidase</fullName>
    </recommendedName>
</protein>
<name>A0ABQ6MST4_9STRA</name>
<feature type="signal peptide" evidence="2">
    <location>
        <begin position="1"/>
        <end position="16"/>
    </location>
</feature>
<dbReference type="InterPro" id="IPR007781">
    <property type="entry name" value="NAGLU"/>
</dbReference>
<keyword evidence="1" id="KW-0378">Hydrolase</keyword>
<evidence type="ECO:0000259" key="4">
    <source>
        <dbReference type="Pfam" id="PF12971"/>
    </source>
</evidence>
<dbReference type="InterPro" id="IPR024240">
    <property type="entry name" value="NAGLU_N"/>
</dbReference>
<feature type="domain" description="Alpha-N-acetylglucosaminidase N-terminal" evidence="4">
    <location>
        <begin position="25"/>
        <end position="102"/>
    </location>
</feature>
<feature type="chain" id="PRO_5046181906" description="Alpha-N-acetylglucosaminidase" evidence="2">
    <location>
        <begin position="17"/>
        <end position="738"/>
    </location>
</feature>
<gene>
    <name evidence="6" type="ORF">TeGR_g14160</name>
</gene>
<organism evidence="6 7">
    <name type="scientific">Tetraparma gracilis</name>
    <dbReference type="NCBI Taxonomy" id="2962635"/>
    <lineage>
        <taxon>Eukaryota</taxon>
        <taxon>Sar</taxon>
        <taxon>Stramenopiles</taxon>
        <taxon>Ochrophyta</taxon>
        <taxon>Bolidophyceae</taxon>
        <taxon>Parmales</taxon>
        <taxon>Triparmaceae</taxon>
        <taxon>Tetraparma</taxon>
    </lineage>
</organism>
<dbReference type="InterPro" id="IPR024732">
    <property type="entry name" value="NAGLU_C"/>
</dbReference>
<feature type="domain" description="Alpha-N-acetylglucosaminidase tim-barrel" evidence="3">
    <location>
        <begin position="122"/>
        <end position="457"/>
    </location>
</feature>
<dbReference type="InterPro" id="IPR024733">
    <property type="entry name" value="NAGLU_tim-barrel"/>
</dbReference>
<proteinExistence type="predicted"/>
<dbReference type="SUPFAM" id="SSF51445">
    <property type="entry name" value="(Trans)glycosidases"/>
    <property type="match status" value="1"/>
</dbReference>
<accession>A0ABQ6MST4</accession>
<evidence type="ECO:0000256" key="2">
    <source>
        <dbReference type="SAM" id="SignalP"/>
    </source>
</evidence>
<dbReference type="Pfam" id="PF12972">
    <property type="entry name" value="NAGLU_C"/>
    <property type="match status" value="1"/>
</dbReference>
<keyword evidence="7" id="KW-1185">Reference proteome</keyword>
<dbReference type="Gene3D" id="3.20.20.80">
    <property type="entry name" value="Glycosidases"/>
    <property type="match status" value="1"/>
</dbReference>
<dbReference type="InterPro" id="IPR017853">
    <property type="entry name" value="GH"/>
</dbReference>